<dbReference type="Proteomes" id="UP000886998">
    <property type="component" value="Unassembled WGS sequence"/>
</dbReference>
<evidence type="ECO:0000313" key="1">
    <source>
        <dbReference type="EMBL" id="GFY57078.1"/>
    </source>
</evidence>
<proteinExistence type="predicted"/>
<sequence>MRNSLFALPYSPGTQTIWNRFCFHFGYALPKTLIWPCSADSISELSSDHNPERFIPRHPFEMPSQLNTTWSIFTNIFATPKIFELPTANSTQEIDSQVSNLTNEILNAPASVSKPFYTRSNHMLKERNKLGKPGNFPDIHN</sequence>
<gene>
    <name evidence="1" type="ORF">TNIN_136451</name>
</gene>
<organism evidence="1 2">
    <name type="scientific">Trichonephila inaurata madagascariensis</name>
    <dbReference type="NCBI Taxonomy" id="2747483"/>
    <lineage>
        <taxon>Eukaryota</taxon>
        <taxon>Metazoa</taxon>
        <taxon>Ecdysozoa</taxon>
        <taxon>Arthropoda</taxon>
        <taxon>Chelicerata</taxon>
        <taxon>Arachnida</taxon>
        <taxon>Araneae</taxon>
        <taxon>Araneomorphae</taxon>
        <taxon>Entelegynae</taxon>
        <taxon>Araneoidea</taxon>
        <taxon>Nephilidae</taxon>
        <taxon>Trichonephila</taxon>
        <taxon>Trichonephila inaurata</taxon>
    </lineage>
</organism>
<comment type="caution">
    <text evidence="1">The sequence shown here is derived from an EMBL/GenBank/DDBJ whole genome shotgun (WGS) entry which is preliminary data.</text>
</comment>
<accession>A0A8X7C7V5</accession>
<protein>
    <submittedName>
        <fullName evidence="1">Uncharacterized protein</fullName>
    </submittedName>
</protein>
<reference evidence="1" key="1">
    <citation type="submission" date="2020-08" db="EMBL/GenBank/DDBJ databases">
        <title>Multicomponent nature underlies the extraordinary mechanical properties of spider dragline silk.</title>
        <authorList>
            <person name="Kono N."/>
            <person name="Nakamura H."/>
            <person name="Mori M."/>
            <person name="Yoshida Y."/>
            <person name="Ohtoshi R."/>
            <person name="Malay A.D."/>
            <person name="Moran D.A.P."/>
            <person name="Tomita M."/>
            <person name="Numata K."/>
            <person name="Arakawa K."/>
        </authorList>
    </citation>
    <scope>NUCLEOTIDE SEQUENCE</scope>
</reference>
<keyword evidence="2" id="KW-1185">Reference proteome</keyword>
<dbReference type="AlphaFoldDB" id="A0A8X7C7V5"/>
<name>A0A8X7C7V5_9ARAC</name>
<dbReference type="OrthoDB" id="412981at2759"/>
<dbReference type="EMBL" id="BMAV01011313">
    <property type="protein sequence ID" value="GFY57078.1"/>
    <property type="molecule type" value="Genomic_DNA"/>
</dbReference>
<evidence type="ECO:0000313" key="2">
    <source>
        <dbReference type="Proteomes" id="UP000886998"/>
    </source>
</evidence>